<dbReference type="RefSeq" id="WP_048599670.1">
    <property type="nucleotide sequence ID" value="NZ_CVPC01000013.1"/>
</dbReference>
<keyword evidence="3" id="KW-1185">Reference proteome</keyword>
<dbReference type="PIRSF" id="PIRSF000887">
    <property type="entry name" value="Pesterase_MJ0037"/>
    <property type="match status" value="1"/>
</dbReference>
<dbReference type="STRING" id="282199.GCA_001049735_02278"/>
<dbReference type="GO" id="GO:0016874">
    <property type="term" value="F:ligase activity"/>
    <property type="evidence" value="ECO:0007669"/>
    <property type="project" value="UniProtKB-KW"/>
</dbReference>
<evidence type="ECO:0000313" key="3">
    <source>
        <dbReference type="Proteomes" id="UP000048949"/>
    </source>
</evidence>
<feature type="domain" description="Calcineurin-like phosphoesterase" evidence="1">
    <location>
        <begin position="27"/>
        <end position="121"/>
    </location>
</feature>
<dbReference type="Proteomes" id="UP000048949">
    <property type="component" value="Unassembled WGS sequence"/>
</dbReference>
<dbReference type="InterPro" id="IPR004843">
    <property type="entry name" value="Calcineurin-like_PHP"/>
</dbReference>
<proteinExistence type="predicted"/>
<dbReference type="EMBL" id="CVQV01000013">
    <property type="protein sequence ID" value="CRK76222.1"/>
    <property type="molecule type" value="Genomic_DNA"/>
</dbReference>
<dbReference type="NCBIfam" id="TIGR04123">
    <property type="entry name" value="P_estr_lig_assc"/>
    <property type="match status" value="1"/>
</dbReference>
<reference evidence="2 3" key="1">
    <citation type="submission" date="2015-04" db="EMBL/GenBank/DDBJ databases">
        <authorList>
            <person name="Syromyatnikov M.Y."/>
            <person name="Popov V.N."/>
        </authorList>
    </citation>
    <scope>NUCLEOTIDE SEQUENCE [LARGE SCALE GENOMIC DNA]</scope>
    <source>
        <strain evidence="2 3">CECT 5292</strain>
    </source>
</reference>
<sequence length="219" mass="24063">MASHQFIFQGHTLEARGDGALFWAAENILIVSDLHLGKSERIARRGGSLLPPYETDDTLSRLDTAINQTHPAHVICLGDSFDDLTAAGQLDERHQTWITRLQAGRAWTWIEGNHDAGDTAFGGTHVAQLAHDRLIFTHIATPKTGEISGHYHPKATINLRGRAVTRPAFLYDECHLMLPSFGTYTGGLKTTDPALSQLFTKTARAILTGHAPIEIPMPR</sequence>
<evidence type="ECO:0000259" key="1">
    <source>
        <dbReference type="Pfam" id="PF00149"/>
    </source>
</evidence>
<name>A0A0U1NNE2_9RHOB</name>
<protein>
    <submittedName>
        <fullName evidence="2">Metallophosphoesterase, DNA ligase-associated</fullName>
    </submittedName>
</protein>
<dbReference type="InterPro" id="IPR024173">
    <property type="entry name" value="Pesterase_MJ0037-like"/>
</dbReference>
<evidence type="ECO:0000313" key="2">
    <source>
        <dbReference type="EMBL" id="CRK76222.1"/>
    </source>
</evidence>
<dbReference type="Gene3D" id="3.60.21.10">
    <property type="match status" value="1"/>
</dbReference>
<dbReference type="InterPro" id="IPR029052">
    <property type="entry name" value="Metallo-depent_PP-like"/>
</dbReference>
<dbReference type="PANTHER" id="PTHR39323:SF1">
    <property type="entry name" value="BLR1149 PROTEIN"/>
    <property type="match status" value="1"/>
</dbReference>
<dbReference type="OrthoDB" id="9795838at2"/>
<dbReference type="PANTHER" id="PTHR39323">
    <property type="entry name" value="BLR1149 PROTEIN"/>
    <property type="match status" value="1"/>
</dbReference>
<dbReference type="GO" id="GO:0016787">
    <property type="term" value="F:hydrolase activity"/>
    <property type="evidence" value="ECO:0007669"/>
    <property type="project" value="InterPro"/>
</dbReference>
<organism evidence="2 3">
    <name type="scientific">Nereida ignava</name>
    <dbReference type="NCBI Taxonomy" id="282199"/>
    <lineage>
        <taxon>Bacteria</taxon>
        <taxon>Pseudomonadati</taxon>
        <taxon>Pseudomonadota</taxon>
        <taxon>Alphaproteobacteria</taxon>
        <taxon>Rhodobacterales</taxon>
        <taxon>Roseobacteraceae</taxon>
        <taxon>Nereida</taxon>
    </lineage>
</organism>
<keyword evidence="2" id="KW-0436">Ligase</keyword>
<dbReference type="Pfam" id="PF00149">
    <property type="entry name" value="Metallophos"/>
    <property type="match status" value="1"/>
</dbReference>
<accession>A0A0U1NNE2</accession>
<gene>
    <name evidence="2" type="ORF">NIG5292_02279</name>
</gene>
<dbReference type="InterPro" id="IPR026336">
    <property type="entry name" value="PdeM-like"/>
</dbReference>
<dbReference type="AlphaFoldDB" id="A0A0U1NNE2"/>
<dbReference type="SUPFAM" id="SSF56300">
    <property type="entry name" value="Metallo-dependent phosphatases"/>
    <property type="match status" value="1"/>
</dbReference>